<comment type="caution">
    <text evidence="8">The sequence shown here is derived from an EMBL/GenBank/DDBJ whole genome shotgun (WGS) entry which is preliminary data.</text>
</comment>
<reference evidence="8 9" key="1">
    <citation type="submission" date="2020-08" db="EMBL/GenBank/DDBJ databases">
        <title>Genomic Encyclopedia of Type Strains, Phase IV (KMG-IV): sequencing the most valuable type-strain genomes for metagenomic binning, comparative biology and taxonomic classification.</title>
        <authorList>
            <person name="Goeker M."/>
        </authorList>
    </citation>
    <scope>NUCLEOTIDE SEQUENCE [LARGE SCALE GENOMIC DNA]</scope>
    <source>
        <strain evidence="8 9">DSM 12706</strain>
    </source>
</reference>
<feature type="domain" description="Mop" evidence="7">
    <location>
        <begin position="197"/>
        <end position="263"/>
    </location>
</feature>
<accession>A0A7W8E0U4</accession>
<dbReference type="SUPFAM" id="SSF50331">
    <property type="entry name" value="MOP-like"/>
    <property type="match status" value="2"/>
</dbReference>
<evidence type="ECO:0000313" key="9">
    <source>
        <dbReference type="Proteomes" id="UP000542353"/>
    </source>
</evidence>
<comment type="similarity">
    <text evidence="1 5">Belongs to the ModE family.</text>
</comment>
<gene>
    <name evidence="8" type="ORF">HNR60_004053</name>
</gene>
<dbReference type="PROSITE" id="PS51866">
    <property type="entry name" value="MOP"/>
    <property type="match status" value="2"/>
</dbReference>
<dbReference type="Gene3D" id="2.40.50.100">
    <property type="match status" value="2"/>
</dbReference>
<protein>
    <submittedName>
        <fullName evidence="8">Molybdate transport system regulatory protein</fullName>
    </submittedName>
</protein>
<dbReference type="NCBIfam" id="TIGR00637">
    <property type="entry name" value="ModE_repress"/>
    <property type="match status" value="1"/>
</dbReference>
<feature type="region of interest" description="Required for dimer formation and molybdate binding" evidence="6">
    <location>
        <begin position="126"/>
        <end position="134"/>
    </location>
</feature>
<dbReference type="Gene3D" id="1.10.10.10">
    <property type="entry name" value="Winged helix-like DNA-binding domain superfamily/Winged helix DNA-binding domain"/>
    <property type="match status" value="1"/>
</dbReference>
<evidence type="ECO:0000256" key="6">
    <source>
        <dbReference type="PIRSR" id="PIRSR005763-1"/>
    </source>
</evidence>
<dbReference type="PANTHER" id="PTHR30432">
    <property type="entry name" value="TRANSCRIPTIONAL REGULATOR MODE"/>
    <property type="match status" value="1"/>
</dbReference>
<name>A0A7W8E0U4_9BRAD</name>
<keyword evidence="3 5" id="KW-0500">Molybdenum</keyword>
<keyword evidence="4" id="KW-0677">Repeat</keyword>
<dbReference type="InterPro" id="IPR008995">
    <property type="entry name" value="Mo/tungstate-bd_C_term_dom"/>
</dbReference>
<organism evidence="8 9">
    <name type="scientific">Rhodopseudomonas rhenobacensis</name>
    <dbReference type="NCBI Taxonomy" id="87461"/>
    <lineage>
        <taxon>Bacteria</taxon>
        <taxon>Pseudomonadati</taxon>
        <taxon>Pseudomonadota</taxon>
        <taxon>Alphaproteobacteria</taxon>
        <taxon>Hyphomicrobiales</taxon>
        <taxon>Nitrobacteraceae</taxon>
        <taxon>Rhodopseudomonas</taxon>
    </lineage>
</organism>
<evidence type="ECO:0000256" key="3">
    <source>
        <dbReference type="ARBA" id="ARBA00022505"/>
    </source>
</evidence>
<dbReference type="InterPro" id="IPR000847">
    <property type="entry name" value="LysR_HTH_N"/>
</dbReference>
<dbReference type="GO" id="GO:0003700">
    <property type="term" value="F:DNA-binding transcription factor activity"/>
    <property type="evidence" value="ECO:0007669"/>
    <property type="project" value="InterPro"/>
</dbReference>
<dbReference type="InterPro" id="IPR051815">
    <property type="entry name" value="Molybdate_resp_trans_reg"/>
</dbReference>
<dbReference type="InterPro" id="IPR005116">
    <property type="entry name" value="Transp-assoc_OB_typ1"/>
</dbReference>
<dbReference type="GO" id="GO:0015689">
    <property type="term" value="P:molybdate ion transport"/>
    <property type="evidence" value="ECO:0007669"/>
    <property type="project" value="UniProtKB-UniRule"/>
</dbReference>
<evidence type="ECO:0000313" key="8">
    <source>
        <dbReference type="EMBL" id="MBB5049277.1"/>
    </source>
</evidence>
<evidence type="ECO:0000256" key="4">
    <source>
        <dbReference type="ARBA" id="ARBA00022737"/>
    </source>
</evidence>
<feature type="domain" description="Mop" evidence="7">
    <location>
        <begin position="125"/>
        <end position="191"/>
    </location>
</feature>
<dbReference type="InterPro" id="IPR016462">
    <property type="entry name" value="ModE"/>
</dbReference>
<dbReference type="GO" id="GO:0030151">
    <property type="term" value="F:molybdenum ion binding"/>
    <property type="evidence" value="ECO:0007669"/>
    <property type="project" value="UniProtKB-UniRule"/>
</dbReference>
<keyword evidence="9" id="KW-1185">Reference proteome</keyword>
<dbReference type="Pfam" id="PF03459">
    <property type="entry name" value="TOBE"/>
    <property type="match status" value="2"/>
</dbReference>
<dbReference type="InterPro" id="IPR003725">
    <property type="entry name" value="ModE-bd_N"/>
</dbReference>
<dbReference type="SUPFAM" id="SSF46785">
    <property type="entry name" value="Winged helix' DNA-binding domain"/>
    <property type="match status" value="1"/>
</dbReference>
<evidence type="ECO:0000259" key="7">
    <source>
        <dbReference type="PROSITE" id="PS51866"/>
    </source>
</evidence>
<dbReference type="Proteomes" id="UP000542353">
    <property type="component" value="Unassembled WGS sequence"/>
</dbReference>
<keyword evidence="2 5" id="KW-0813">Transport</keyword>
<dbReference type="InterPro" id="IPR036390">
    <property type="entry name" value="WH_DNA-bd_sf"/>
</dbReference>
<sequence length="264" mass="27071">MMTIEAAITLKSKDVSGVGRERIRLLQAVAREGSITAGAKAAGLTYKAAWDALDAMTNLFGQPLLERRTGGKAGGGAVLTPTGLRVIEAFGRLEAEMARVLRALEPELAGSGISPLNLVSGFFMKTSARNALRGTITAIRADTLSAEVAVAVADGTLIYALVTSESLRSLGLCVGRDAIVLIKAPFVLIAPGADAPKVSARNCVHGNVRRIDVSGVNAEIVLDIGGDKTLAASITASSAEALGLSPGDPACALFDAAHVLIAID</sequence>
<dbReference type="PIRSF" id="PIRSF005763">
    <property type="entry name" value="Txn_reg_ModE"/>
    <property type="match status" value="1"/>
</dbReference>
<evidence type="ECO:0000256" key="5">
    <source>
        <dbReference type="PIRNR" id="PIRNR005763"/>
    </source>
</evidence>
<evidence type="ECO:0000256" key="2">
    <source>
        <dbReference type="ARBA" id="ARBA00022448"/>
    </source>
</evidence>
<dbReference type="InterPro" id="IPR004606">
    <property type="entry name" value="Mop_domain"/>
</dbReference>
<dbReference type="EMBL" id="JACHIH010000033">
    <property type="protein sequence ID" value="MBB5049277.1"/>
    <property type="molecule type" value="Genomic_DNA"/>
</dbReference>
<dbReference type="AlphaFoldDB" id="A0A7W8E0U4"/>
<dbReference type="InterPro" id="IPR036388">
    <property type="entry name" value="WH-like_DNA-bd_sf"/>
</dbReference>
<dbReference type="NCBIfam" id="TIGR00638">
    <property type="entry name" value="Mop"/>
    <property type="match status" value="2"/>
</dbReference>
<proteinExistence type="inferred from homology"/>
<evidence type="ECO:0000256" key="1">
    <source>
        <dbReference type="ARBA" id="ARBA00008110"/>
    </source>
</evidence>
<dbReference type="PANTHER" id="PTHR30432:SF1">
    <property type="entry name" value="DNA-BINDING TRANSCRIPTIONAL DUAL REGULATOR MODE"/>
    <property type="match status" value="1"/>
</dbReference>
<dbReference type="Pfam" id="PF00126">
    <property type="entry name" value="HTH_1"/>
    <property type="match status" value="1"/>
</dbReference>